<evidence type="ECO:0000313" key="3">
    <source>
        <dbReference type="EMBL" id="KAA8490427.1"/>
    </source>
</evidence>
<protein>
    <submittedName>
        <fullName evidence="2">Uncharacterized protein</fullName>
    </submittedName>
</protein>
<reference evidence="5" key="1">
    <citation type="journal article" date="2019" name="Nat. Commun.">
        <title>Expansion of phycobilisome linker gene families in mesophilic red algae.</title>
        <authorList>
            <person name="Lee J."/>
            <person name="Kim D."/>
            <person name="Bhattacharya D."/>
            <person name="Yoon H.S."/>
        </authorList>
    </citation>
    <scope>NUCLEOTIDE SEQUENCE [LARGE SCALE GENOMIC DNA]</scope>
    <source>
        <strain evidence="5">CCMP 1328</strain>
    </source>
</reference>
<evidence type="ECO:0000313" key="5">
    <source>
        <dbReference type="Proteomes" id="UP000324585"/>
    </source>
</evidence>
<dbReference type="EMBL" id="VRMN01000035">
    <property type="protein sequence ID" value="KAA8490296.1"/>
    <property type="molecule type" value="Genomic_DNA"/>
</dbReference>
<dbReference type="AlphaFoldDB" id="A0A5J4YFK4"/>
<feature type="signal peptide" evidence="1">
    <location>
        <begin position="1"/>
        <end position="32"/>
    </location>
</feature>
<reference evidence="2" key="2">
    <citation type="submission" date="2019-09" db="EMBL/GenBank/DDBJ databases">
        <title>Expansion of phycobilisome linker gene families in mesophilic red algae.</title>
        <authorList>
            <person name="Lee J."/>
        </authorList>
    </citation>
    <scope>NUCLEOTIDE SEQUENCE [LARGE SCALE GENOMIC DNA]</scope>
    <source>
        <strain evidence="2">CCMP 1328</strain>
        <tissue evidence="2">Unicellular</tissue>
    </source>
</reference>
<evidence type="ECO:0000313" key="4">
    <source>
        <dbReference type="EMBL" id="KAA8491416.1"/>
    </source>
</evidence>
<dbReference type="Proteomes" id="UP000324585">
    <property type="component" value="Unassembled WGS sequence"/>
</dbReference>
<gene>
    <name evidence="3" type="ORF">FVE85_1216</name>
    <name evidence="4" type="ORF">FVE85_2431</name>
    <name evidence="2" type="ORF">FVE85_8535</name>
</gene>
<proteinExistence type="predicted"/>
<dbReference type="EMBL" id="VRMN01000028">
    <property type="protein sequence ID" value="KAA8490427.1"/>
    <property type="molecule type" value="Genomic_DNA"/>
</dbReference>
<sequence length="294" mass="32810">MCRVFVGRVAVMAMVLMLVVVLAALVGAVAEGARIPASSAAAAAPPRHGVVRLNATPRRAQTDDSMLDMCDGIIVRKSKKTGSSSFASILKRYITRTGVIALDTIWKNPGLGLGNHRWVLLNHNSLTRQQMWMDAGKTVCITDTFRSAAKQVTSHCVFFYNVSDCGDALIRCMKDPKVIEEILNYRYPPAGRLDASNRIDFVFNFDYPEMNRRVIKRVLGEELHVDVHGRPSRFSCTESFRVRSVIDKYYSALEKENEALAHTFAGLLGYSFNDTGVHWEHVLWSIESLLEGGR</sequence>
<dbReference type="EMBL" id="VRMN01000013">
    <property type="protein sequence ID" value="KAA8491416.1"/>
    <property type="molecule type" value="Genomic_DNA"/>
</dbReference>
<evidence type="ECO:0000313" key="2">
    <source>
        <dbReference type="EMBL" id="KAA8490296.1"/>
    </source>
</evidence>
<keyword evidence="5" id="KW-1185">Reference proteome</keyword>
<comment type="caution">
    <text evidence="2">The sequence shown here is derived from an EMBL/GenBank/DDBJ whole genome shotgun (WGS) entry which is preliminary data.</text>
</comment>
<keyword evidence="1" id="KW-0732">Signal</keyword>
<name>A0A5J4YFK4_PORPP</name>
<accession>A0A5J4YFK4</accession>
<feature type="chain" id="PRO_5036370598" evidence="1">
    <location>
        <begin position="33"/>
        <end position="294"/>
    </location>
</feature>
<evidence type="ECO:0000256" key="1">
    <source>
        <dbReference type="SAM" id="SignalP"/>
    </source>
</evidence>
<organism evidence="2 5">
    <name type="scientific">Porphyridium purpureum</name>
    <name type="common">Red alga</name>
    <name type="synonym">Porphyridium cruentum</name>
    <dbReference type="NCBI Taxonomy" id="35688"/>
    <lineage>
        <taxon>Eukaryota</taxon>
        <taxon>Rhodophyta</taxon>
        <taxon>Bangiophyceae</taxon>
        <taxon>Porphyridiales</taxon>
        <taxon>Porphyridiaceae</taxon>
        <taxon>Porphyridium</taxon>
    </lineage>
</organism>